<protein>
    <submittedName>
        <fullName evidence="2">Halocarboxylic acid dehydrogenase DehI family protein</fullName>
    </submittedName>
</protein>
<dbReference type="Pfam" id="PF10778">
    <property type="entry name" value="DehI"/>
    <property type="match status" value="1"/>
</dbReference>
<dbReference type="EMBL" id="JBHUDC010000003">
    <property type="protein sequence ID" value="MFD1513287.1"/>
    <property type="molecule type" value="Genomic_DNA"/>
</dbReference>
<organism evidence="2 3">
    <name type="scientific">Halomarina rubra</name>
    <dbReference type="NCBI Taxonomy" id="2071873"/>
    <lineage>
        <taxon>Archaea</taxon>
        <taxon>Methanobacteriati</taxon>
        <taxon>Methanobacteriota</taxon>
        <taxon>Stenosarchaea group</taxon>
        <taxon>Halobacteria</taxon>
        <taxon>Halobacteriales</taxon>
        <taxon>Natronomonadaceae</taxon>
        <taxon>Halomarina</taxon>
    </lineage>
</organism>
<dbReference type="RefSeq" id="WP_250873240.1">
    <property type="nucleotide sequence ID" value="NZ_JALXFV010000003.1"/>
</dbReference>
<comment type="caution">
    <text evidence="2">The sequence shown here is derived from an EMBL/GenBank/DDBJ whole genome shotgun (WGS) entry which is preliminary data.</text>
</comment>
<evidence type="ECO:0000256" key="1">
    <source>
        <dbReference type="SAM" id="MobiDB-lite"/>
    </source>
</evidence>
<keyword evidence="3" id="KW-1185">Reference proteome</keyword>
<dbReference type="AlphaFoldDB" id="A0ABD6AUN9"/>
<sequence>MDTSQQLYESAATGWRRGLYDDVKRTFRAPVVNWIFRTATANDPEFTRYAWGQVKPVFETRGFARFSVQYRDAVLSALDVPAYRPSAVDLSPAEFAELRGQLATFDVVAPRLAVLFETMDRALHDDHEPTPPDERWATRPFPDWLDRDRGSPPSMVETPPDALDETLAAIRAFHGFDDDSLPSIYRCLAQWPSFLDALWADVEPLVESDAFETARRDTADLTDAFVSSTPYRPRLAPDDLRGVGMDDDAIEGVQGLFRRFNTGPVETVLPALPAFAATVDAAGERSLG</sequence>
<feature type="compositionally biased region" description="Basic and acidic residues" evidence="1">
    <location>
        <begin position="123"/>
        <end position="137"/>
    </location>
</feature>
<feature type="region of interest" description="Disordered" evidence="1">
    <location>
        <begin position="123"/>
        <end position="143"/>
    </location>
</feature>
<reference evidence="2 3" key="1">
    <citation type="journal article" date="2019" name="Int. J. Syst. Evol. Microbiol.">
        <title>The Global Catalogue of Microorganisms (GCM) 10K type strain sequencing project: providing services to taxonomists for standard genome sequencing and annotation.</title>
        <authorList>
            <consortium name="The Broad Institute Genomics Platform"/>
            <consortium name="The Broad Institute Genome Sequencing Center for Infectious Disease"/>
            <person name="Wu L."/>
            <person name="Ma J."/>
        </authorList>
    </citation>
    <scope>NUCLEOTIDE SEQUENCE [LARGE SCALE GENOMIC DNA]</scope>
    <source>
        <strain evidence="2 3">CGMCC 1.12563</strain>
    </source>
</reference>
<accession>A0ABD6AUN9</accession>
<name>A0ABD6AUN9_9EURY</name>
<evidence type="ECO:0000313" key="3">
    <source>
        <dbReference type="Proteomes" id="UP001597187"/>
    </source>
</evidence>
<proteinExistence type="predicted"/>
<gene>
    <name evidence="2" type="ORF">ACFSBT_08355</name>
</gene>
<evidence type="ECO:0000313" key="2">
    <source>
        <dbReference type="EMBL" id="MFD1513287.1"/>
    </source>
</evidence>
<dbReference type="InterPro" id="IPR019714">
    <property type="entry name" value="2-haloacid_dehalogenase_DehI"/>
</dbReference>
<dbReference type="Proteomes" id="UP001597187">
    <property type="component" value="Unassembled WGS sequence"/>
</dbReference>